<accession>A0A9P6M385</accession>
<keyword evidence="1" id="KW-0479">Metal-binding</keyword>
<keyword evidence="5" id="KW-1185">Reference proteome</keyword>
<dbReference type="InterPro" id="IPR001878">
    <property type="entry name" value="Znf_CCHC"/>
</dbReference>
<dbReference type="SUPFAM" id="SSF57756">
    <property type="entry name" value="Retrovirus zinc finger-like domains"/>
    <property type="match status" value="1"/>
</dbReference>
<evidence type="ECO:0000256" key="2">
    <source>
        <dbReference type="SAM" id="MobiDB-lite"/>
    </source>
</evidence>
<dbReference type="OrthoDB" id="2407931at2759"/>
<keyword evidence="1" id="KW-0862">Zinc</keyword>
<dbReference type="Gene3D" id="4.10.60.10">
    <property type="entry name" value="Zinc finger, CCHC-type"/>
    <property type="match status" value="1"/>
</dbReference>
<proteinExistence type="predicted"/>
<dbReference type="GO" id="GO:0008270">
    <property type="term" value="F:zinc ion binding"/>
    <property type="evidence" value="ECO:0007669"/>
    <property type="project" value="UniProtKB-KW"/>
</dbReference>
<reference evidence="4" key="1">
    <citation type="journal article" date="2020" name="Fungal Divers.">
        <title>Resolving the Mortierellaceae phylogeny through synthesis of multi-gene phylogenetics and phylogenomics.</title>
        <authorList>
            <person name="Vandepol N."/>
            <person name="Liber J."/>
            <person name="Desiro A."/>
            <person name="Na H."/>
            <person name="Kennedy M."/>
            <person name="Barry K."/>
            <person name="Grigoriev I.V."/>
            <person name="Miller A.N."/>
            <person name="O'Donnell K."/>
            <person name="Stajich J.E."/>
            <person name="Bonito G."/>
        </authorList>
    </citation>
    <scope>NUCLEOTIDE SEQUENCE</scope>
    <source>
        <strain evidence="4">MES-2147</strain>
    </source>
</reference>
<evidence type="ECO:0000256" key="1">
    <source>
        <dbReference type="PROSITE-ProRule" id="PRU00047"/>
    </source>
</evidence>
<dbReference type="AlphaFoldDB" id="A0A9P6M385"/>
<feature type="region of interest" description="Disordered" evidence="2">
    <location>
        <begin position="236"/>
        <end position="276"/>
    </location>
</feature>
<dbReference type="PROSITE" id="PS50158">
    <property type="entry name" value="ZF_CCHC"/>
    <property type="match status" value="1"/>
</dbReference>
<feature type="compositionally biased region" description="Low complexity" evidence="2">
    <location>
        <begin position="239"/>
        <end position="265"/>
    </location>
</feature>
<name>A0A9P6M385_9FUNG</name>
<gene>
    <name evidence="4" type="ORF">BGZ65_001492</name>
</gene>
<protein>
    <recommendedName>
        <fullName evidence="3">CCHC-type domain-containing protein</fullName>
    </recommendedName>
</protein>
<dbReference type="EMBL" id="JAAAHW010006272">
    <property type="protein sequence ID" value="KAF9963666.1"/>
    <property type="molecule type" value="Genomic_DNA"/>
</dbReference>
<feature type="domain" description="CCHC-type" evidence="3">
    <location>
        <begin position="285"/>
        <end position="300"/>
    </location>
</feature>
<sequence length="333" mass="37398">MPCRAFSISWRSFLSKSCSMVLVAWLLAVKRYFALAKIPEADRTPHALSYLGTPGPARWFDGCALTDDCNFEDEFIPAFKKEYIPHNFTGACRRTLTNLRMTSTFPIFLDTFKELLGALIGHAASQAAKDTVNDFAQTSFIDNCPLVLQQLIEGHILQNEKITLAEIFQYAQEMDRIYSFKPDITPKSNSSAIGSASLLPSFSSSSSLPPTTPMEIDNIQVTLNNINRRFNQLERNMGRNNNNNNNNNNRNNNFSNFNNNNRNNNTHPSPLTQNERDHLMRTGGCLRCRQQGHFGRDCPKYGNSNNNSRQGRWIFQVAAGNPLESGNASGDQA</sequence>
<evidence type="ECO:0000313" key="4">
    <source>
        <dbReference type="EMBL" id="KAF9963666.1"/>
    </source>
</evidence>
<dbReference type="Proteomes" id="UP000749646">
    <property type="component" value="Unassembled WGS sequence"/>
</dbReference>
<organism evidence="4 5">
    <name type="scientific">Modicella reniformis</name>
    <dbReference type="NCBI Taxonomy" id="1440133"/>
    <lineage>
        <taxon>Eukaryota</taxon>
        <taxon>Fungi</taxon>
        <taxon>Fungi incertae sedis</taxon>
        <taxon>Mucoromycota</taxon>
        <taxon>Mortierellomycotina</taxon>
        <taxon>Mortierellomycetes</taxon>
        <taxon>Mortierellales</taxon>
        <taxon>Mortierellaceae</taxon>
        <taxon>Modicella</taxon>
    </lineage>
</organism>
<dbReference type="InterPro" id="IPR036875">
    <property type="entry name" value="Znf_CCHC_sf"/>
</dbReference>
<evidence type="ECO:0000259" key="3">
    <source>
        <dbReference type="PROSITE" id="PS50158"/>
    </source>
</evidence>
<dbReference type="GO" id="GO:0003676">
    <property type="term" value="F:nucleic acid binding"/>
    <property type="evidence" value="ECO:0007669"/>
    <property type="project" value="InterPro"/>
</dbReference>
<keyword evidence="1" id="KW-0863">Zinc-finger</keyword>
<comment type="caution">
    <text evidence="4">The sequence shown here is derived from an EMBL/GenBank/DDBJ whole genome shotgun (WGS) entry which is preliminary data.</text>
</comment>
<evidence type="ECO:0000313" key="5">
    <source>
        <dbReference type="Proteomes" id="UP000749646"/>
    </source>
</evidence>